<gene>
    <name evidence="10" type="ORF">SAMN04488540_12710</name>
    <name evidence="11" type="ORF">SAMN04488540_1384</name>
</gene>
<reference evidence="12" key="2">
    <citation type="submission" date="2016-10" db="EMBL/GenBank/DDBJ databases">
        <authorList>
            <person name="Varghese N."/>
            <person name="Submissions S."/>
        </authorList>
    </citation>
    <scope>NUCLEOTIDE SEQUENCE [LARGE SCALE GENOMIC DNA]</scope>
    <source>
        <strain evidence="12">DSM 23317</strain>
    </source>
</reference>
<reference evidence="11" key="1">
    <citation type="submission" date="2016-10" db="EMBL/GenBank/DDBJ databases">
        <authorList>
            <person name="de Groot N.N."/>
        </authorList>
    </citation>
    <scope>NUCLEOTIDE SEQUENCE [LARGE SCALE GENOMIC DNA]</scope>
    <source>
        <strain evidence="11">DSM 23317</strain>
    </source>
</reference>
<keyword evidence="8" id="KW-0732">Signal</keyword>
<evidence type="ECO:0000313" key="11">
    <source>
        <dbReference type="EMBL" id="SDK44139.1"/>
    </source>
</evidence>
<evidence type="ECO:0000256" key="5">
    <source>
        <dbReference type="ARBA" id="ARBA00022723"/>
    </source>
</evidence>
<evidence type="ECO:0000256" key="7">
    <source>
        <dbReference type="ARBA" id="ARBA00023004"/>
    </source>
</evidence>
<dbReference type="Proteomes" id="UP000199527">
    <property type="component" value="Unassembled WGS sequence"/>
</dbReference>
<keyword evidence="4" id="KW-0349">Heme</keyword>
<dbReference type="InterPro" id="IPR036280">
    <property type="entry name" value="Multihaem_cyt_sf"/>
</dbReference>
<dbReference type="EMBL" id="FNEM01000038">
    <property type="protein sequence ID" value="SDK44139.1"/>
    <property type="molecule type" value="Genomic_DNA"/>
</dbReference>
<evidence type="ECO:0000256" key="3">
    <source>
        <dbReference type="ARBA" id="ARBA00022448"/>
    </source>
</evidence>
<name>A0A1G9BXG0_9GAMM</name>
<evidence type="ECO:0000256" key="2">
    <source>
        <dbReference type="ARBA" id="ARBA00004418"/>
    </source>
</evidence>
<dbReference type="InterPro" id="IPR012286">
    <property type="entry name" value="Tetrahaem_cytochrome"/>
</dbReference>
<keyword evidence="7" id="KW-0408">Iron</keyword>
<dbReference type="OrthoDB" id="9153838at2"/>
<dbReference type="GO" id="GO:0042597">
    <property type="term" value="C:periplasmic space"/>
    <property type="evidence" value="ECO:0007669"/>
    <property type="project" value="UniProtKB-SubCell"/>
</dbReference>
<dbReference type="EMBL" id="FNEM01000027">
    <property type="protein sequence ID" value="SDK34020.1"/>
    <property type="molecule type" value="Genomic_DNA"/>
</dbReference>
<accession>A0A1G9BXG0</accession>
<evidence type="ECO:0000256" key="8">
    <source>
        <dbReference type="SAM" id="SignalP"/>
    </source>
</evidence>
<evidence type="ECO:0000256" key="6">
    <source>
        <dbReference type="ARBA" id="ARBA00022982"/>
    </source>
</evidence>
<comment type="cofactor">
    <cofactor evidence="1">
        <name>heme c</name>
        <dbReference type="ChEBI" id="CHEBI:61717"/>
    </cofactor>
</comment>
<feature type="domain" description="Tetrahaem cytochrome" evidence="9">
    <location>
        <begin position="47"/>
        <end position="124"/>
    </location>
</feature>
<dbReference type="Pfam" id="PF14537">
    <property type="entry name" value="Cytochrom_c3_2"/>
    <property type="match status" value="1"/>
</dbReference>
<sequence length="132" mass="14877">MKKLMTLAAAAALLASMNVSAEVKAGATLVDQGMMDGRTYHKKFYKKDNCKVCHGTDTPSFRPADDACLKCHKVDKLAKKTVRKDEEELWQNPHNNLHYGKEVPCTECHGEHEAKAPMCNDCHTFKFDKHKN</sequence>
<dbReference type="AlphaFoldDB" id="A0A1G9BXG0"/>
<proteinExistence type="predicted"/>
<feature type="chain" id="PRO_5011894719" evidence="8">
    <location>
        <begin position="22"/>
        <end position="132"/>
    </location>
</feature>
<evidence type="ECO:0000256" key="4">
    <source>
        <dbReference type="ARBA" id="ARBA00022617"/>
    </source>
</evidence>
<comment type="subcellular location">
    <subcellularLocation>
        <location evidence="2">Periplasm</location>
    </subcellularLocation>
</comment>
<evidence type="ECO:0000259" key="9">
    <source>
        <dbReference type="Pfam" id="PF14537"/>
    </source>
</evidence>
<dbReference type="GO" id="GO:0046872">
    <property type="term" value="F:metal ion binding"/>
    <property type="evidence" value="ECO:0007669"/>
    <property type="project" value="UniProtKB-KW"/>
</dbReference>
<evidence type="ECO:0000256" key="1">
    <source>
        <dbReference type="ARBA" id="ARBA00001926"/>
    </source>
</evidence>
<feature type="signal peptide" evidence="8">
    <location>
        <begin position="1"/>
        <end position="21"/>
    </location>
</feature>
<organism evidence="11 12">
    <name type="scientific">Ferrimonas sediminum</name>
    <dbReference type="NCBI Taxonomy" id="718193"/>
    <lineage>
        <taxon>Bacteria</taxon>
        <taxon>Pseudomonadati</taxon>
        <taxon>Pseudomonadota</taxon>
        <taxon>Gammaproteobacteria</taxon>
        <taxon>Alteromonadales</taxon>
        <taxon>Ferrimonadaceae</taxon>
        <taxon>Ferrimonas</taxon>
    </lineage>
</organism>
<keyword evidence="12" id="KW-1185">Reference proteome</keyword>
<evidence type="ECO:0000313" key="10">
    <source>
        <dbReference type="EMBL" id="SDK34020.1"/>
    </source>
</evidence>
<keyword evidence="5" id="KW-0479">Metal-binding</keyword>
<keyword evidence="6" id="KW-0249">Electron transport</keyword>
<protein>
    <submittedName>
        <fullName evidence="11">Cytochrome c3</fullName>
    </submittedName>
</protein>
<evidence type="ECO:0000313" key="12">
    <source>
        <dbReference type="Proteomes" id="UP000199527"/>
    </source>
</evidence>
<keyword evidence="3" id="KW-0813">Transport</keyword>
<dbReference type="Gene3D" id="1.10.1130.10">
    <property type="entry name" value="Flavocytochrome C3, Chain A"/>
    <property type="match status" value="1"/>
</dbReference>
<dbReference type="SUPFAM" id="SSF48695">
    <property type="entry name" value="Multiheme cytochromes"/>
    <property type="match status" value="1"/>
</dbReference>